<dbReference type="InterPro" id="IPR015848">
    <property type="entry name" value="PNPase_PH_RNA-bd_bac/org-type"/>
</dbReference>
<evidence type="ECO:0000313" key="8">
    <source>
        <dbReference type="EMBL" id="MDN4523407.1"/>
    </source>
</evidence>
<dbReference type="SUPFAM" id="SSF46915">
    <property type="entry name" value="Polynucleotide phosphorylase/guanosine pentaphosphate synthase (PNPase/GPSI), domain 3"/>
    <property type="match status" value="1"/>
</dbReference>
<dbReference type="GO" id="GO:0004654">
    <property type="term" value="F:polyribonucleotide nucleotidyltransferase activity"/>
    <property type="evidence" value="ECO:0007669"/>
    <property type="project" value="UniProtKB-EC"/>
</dbReference>
<dbReference type="SUPFAM" id="SSF54791">
    <property type="entry name" value="Eukaryotic type KH-domain (KH-domain type I)"/>
    <property type="match status" value="1"/>
</dbReference>
<dbReference type="InterPro" id="IPR036345">
    <property type="entry name" value="ExoRNase_PH_dom2_sf"/>
</dbReference>
<dbReference type="SUPFAM" id="SSF55666">
    <property type="entry name" value="Ribonuclease PH domain 2-like"/>
    <property type="match status" value="2"/>
</dbReference>
<comment type="function">
    <text evidence="6">Involved in mRNA degradation. Catalyzes the phosphorolysis of single-stranded polyribonucleotides processively in the 3'- to 5'-direction.</text>
</comment>
<evidence type="ECO:0000256" key="5">
    <source>
        <dbReference type="ARBA" id="ARBA00022884"/>
    </source>
</evidence>
<dbReference type="InterPro" id="IPR036456">
    <property type="entry name" value="PNPase_PH_RNA-bd_sf"/>
</dbReference>
<dbReference type="NCBIfam" id="TIGR03591">
    <property type="entry name" value="polynuc_phos"/>
    <property type="match status" value="1"/>
</dbReference>
<dbReference type="SUPFAM" id="SSF54211">
    <property type="entry name" value="Ribosomal protein S5 domain 2-like"/>
    <property type="match status" value="2"/>
</dbReference>
<organism evidence="8 9">
    <name type="scientific">Fictibacillus fluitans</name>
    <dbReference type="NCBI Taxonomy" id="3058422"/>
    <lineage>
        <taxon>Bacteria</taxon>
        <taxon>Bacillati</taxon>
        <taxon>Bacillota</taxon>
        <taxon>Bacilli</taxon>
        <taxon>Bacillales</taxon>
        <taxon>Fictibacillaceae</taxon>
        <taxon>Fictibacillus</taxon>
    </lineage>
</organism>
<keyword evidence="4 6" id="KW-0548">Nucleotidyltransferase</keyword>
<keyword evidence="6" id="KW-0479">Metal-binding</keyword>
<proteinExistence type="inferred from homology"/>
<dbReference type="PANTHER" id="PTHR11252:SF0">
    <property type="entry name" value="POLYRIBONUCLEOTIDE NUCLEOTIDYLTRANSFERASE 1, MITOCHONDRIAL"/>
    <property type="match status" value="1"/>
</dbReference>
<protein>
    <recommendedName>
        <fullName evidence="6">Polyribonucleotide nucleotidyltransferase</fullName>
        <ecNumber evidence="6">2.7.7.8</ecNumber>
    </recommendedName>
    <alternativeName>
        <fullName evidence="6">Polynucleotide phosphorylase</fullName>
        <shortName evidence="6">PNPase</shortName>
    </alternativeName>
</protein>
<evidence type="ECO:0000256" key="6">
    <source>
        <dbReference type="HAMAP-Rule" id="MF_01595"/>
    </source>
</evidence>
<dbReference type="CDD" id="cd11363">
    <property type="entry name" value="RNase_PH_PNPase_1"/>
    <property type="match status" value="1"/>
</dbReference>
<dbReference type="EMBL" id="JAUHTR010000001">
    <property type="protein sequence ID" value="MDN4523407.1"/>
    <property type="molecule type" value="Genomic_DNA"/>
</dbReference>
<dbReference type="InterPro" id="IPR020568">
    <property type="entry name" value="Ribosomal_Su5_D2-typ_SF"/>
</dbReference>
<comment type="catalytic activity">
    <reaction evidence="6">
        <text>RNA(n+1) + phosphate = RNA(n) + a ribonucleoside 5'-diphosphate</text>
        <dbReference type="Rhea" id="RHEA:22096"/>
        <dbReference type="Rhea" id="RHEA-COMP:14527"/>
        <dbReference type="Rhea" id="RHEA-COMP:17342"/>
        <dbReference type="ChEBI" id="CHEBI:43474"/>
        <dbReference type="ChEBI" id="CHEBI:57930"/>
        <dbReference type="ChEBI" id="CHEBI:140395"/>
        <dbReference type="EC" id="2.7.7.8"/>
    </reaction>
</comment>
<dbReference type="InterPro" id="IPR003029">
    <property type="entry name" value="S1_domain"/>
</dbReference>
<dbReference type="SUPFAM" id="SSF50249">
    <property type="entry name" value="Nucleic acid-binding proteins"/>
    <property type="match status" value="1"/>
</dbReference>
<dbReference type="InterPro" id="IPR001247">
    <property type="entry name" value="ExoRNase_PH_dom1"/>
</dbReference>
<dbReference type="InterPro" id="IPR015847">
    <property type="entry name" value="ExoRNase_PH_dom2"/>
</dbReference>
<evidence type="ECO:0000313" key="9">
    <source>
        <dbReference type="Proteomes" id="UP001172721"/>
    </source>
</evidence>
<evidence type="ECO:0000256" key="3">
    <source>
        <dbReference type="ARBA" id="ARBA00022679"/>
    </source>
</evidence>
<dbReference type="InterPro" id="IPR036612">
    <property type="entry name" value="KH_dom_type_1_sf"/>
</dbReference>
<comment type="cofactor">
    <cofactor evidence="6">
        <name>Mg(2+)</name>
        <dbReference type="ChEBI" id="CHEBI:18420"/>
    </cofactor>
</comment>
<dbReference type="Proteomes" id="UP001172721">
    <property type="component" value="Unassembled WGS sequence"/>
</dbReference>
<keyword evidence="2 6" id="KW-0963">Cytoplasm</keyword>
<dbReference type="Gene3D" id="2.40.50.140">
    <property type="entry name" value="Nucleic acid-binding proteins"/>
    <property type="match status" value="1"/>
</dbReference>
<dbReference type="RefSeq" id="WP_301164447.1">
    <property type="nucleotide sequence ID" value="NZ_JAUHTR010000001.1"/>
</dbReference>
<dbReference type="PANTHER" id="PTHR11252">
    <property type="entry name" value="POLYRIBONUCLEOTIDE NUCLEOTIDYLTRANSFERASE"/>
    <property type="match status" value="1"/>
</dbReference>
<keyword evidence="9" id="KW-1185">Reference proteome</keyword>
<dbReference type="InterPro" id="IPR004087">
    <property type="entry name" value="KH_dom"/>
</dbReference>
<dbReference type="PROSITE" id="PS50084">
    <property type="entry name" value="KH_TYPE_1"/>
    <property type="match status" value="1"/>
</dbReference>
<dbReference type="Gene3D" id="3.30.230.70">
    <property type="entry name" value="GHMP Kinase, N-terminal domain"/>
    <property type="match status" value="2"/>
</dbReference>
<dbReference type="SMART" id="SM00316">
    <property type="entry name" value="S1"/>
    <property type="match status" value="1"/>
</dbReference>
<dbReference type="Pfam" id="PF03725">
    <property type="entry name" value="RNase_PH_C"/>
    <property type="match status" value="2"/>
</dbReference>
<dbReference type="PIRSF" id="PIRSF005499">
    <property type="entry name" value="PNPase"/>
    <property type="match status" value="1"/>
</dbReference>
<comment type="caution">
    <text evidence="8">The sequence shown here is derived from an EMBL/GenBank/DDBJ whole genome shotgun (WGS) entry which is preliminary data.</text>
</comment>
<dbReference type="EC" id="2.7.7.8" evidence="6"/>
<dbReference type="NCBIfam" id="NF008805">
    <property type="entry name" value="PRK11824.1"/>
    <property type="match status" value="1"/>
</dbReference>
<sequence>MEQEKRIFSMDWAGRELSFEIGNFAKQANGAVFVRYGDTAVLSTAVASKEPKNLSFFPLTVNYEERLYAVGKIPGGFIKREGRPSEKAILASRLIDRPIRPLFADGFRNEVQVVSTVMSVDQDCSSEMAAMIGSSLSLSISNIPFEGPIAGVTIGRIDGEFIVNPTVEQNEKSDINLVVAGTKDAINMVEAGAKEVPEEVMLEAIMFAHEEIKKLIAFQDKIVEELGKEKMEVVLHEVDQQLVEEVRSFLDSDLAAAVSVFDKQERQTALDELKNRVVSHYEETDEEKVDEAKEVLQLLIKGEVRRLILKEKIRPDGRKINEIRPLSSDVTLLARTHGSGLFTRGQTQALSVCTLGALGDVQVLDGLGVEESKRFMHQYNFPPFSVGETGFMRGPGRREIGHGALGERALEAVIPSEESFPYTIRLVSEVLESNGSTSQASICASTLAMMDAGVPIKAPVAGIAMGLVSDGQDVTVLTDIQGMEDHLGDMDFKVAGTEKGVTALQMDIKISGINREILEQALTQAKEGRMHILSSMLETLPEPRKQLSTYAPKIITMKINPDKIRDVIGPSGKIINKIIEETGVKIDIEQDGTVFIASADQTMNEKAQKIIADLVREVQVGEYYDGKVKRIEKFGAFVELFAGKDGLVHISEIAEERIGKVEDVLKLGDIIRVKVTEIDNQGRVNLSRKVVLKEQKKEQEEKNSEQQ</sequence>
<dbReference type="CDD" id="cd04472">
    <property type="entry name" value="S1_PNPase"/>
    <property type="match status" value="1"/>
</dbReference>
<dbReference type="SMART" id="SM00322">
    <property type="entry name" value="KH"/>
    <property type="match status" value="1"/>
</dbReference>
<dbReference type="Pfam" id="PF01138">
    <property type="entry name" value="RNase_PH"/>
    <property type="match status" value="2"/>
</dbReference>
<dbReference type="Pfam" id="PF00013">
    <property type="entry name" value="KH_1"/>
    <property type="match status" value="1"/>
</dbReference>
<evidence type="ECO:0000256" key="2">
    <source>
        <dbReference type="ARBA" id="ARBA00022490"/>
    </source>
</evidence>
<keyword evidence="6" id="KW-0460">Magnesium</keyword>
<dbReference type="HAMAP" id="MF_01595">
    <property type="entry name" value="PNPase"/>
    <property type="match status" value="1"/>
</dbReference>
<dbReference type="PROSITE" id="PS50126">
    <property type="entry name" value="S1"/>
    <property type="match status" value="1"/>
</dbReference>
<accession>A0ABT8HRK8</accession>
<dbReference type="InterPro" id="IPR027408">
    <property type="entry name" value="PNPase/RNase_PH_dom_sf"/>
</dbReference>
<dbReference type="InterPro" id="IPR004088">
    <property type="entry name" value="KH_dom_type_1"/>
</dbReference>
<comment type="similarity">
    <text evidence="1 6">Belongs to the polyribonucleotide nucleotidyltransferase family.</text>
</comment>
<feature type="domain" description="S1 motif" evidence="7">
    <location>
        <begin position="621"/>
        <end position="689"/>
    </location>
</feature>
<dbReference type="InterPro" id="IPR012340">
    <property type="entry name" value="NA-bd_OB-fold"/>
</dbReference>
<dbReference type="CDD" id="cd11364">
    <property type="entry name" value="RNase_PH_PNPase_2"/>
    <property type="match status" value="1"/>
</dbReference>
<feature type="binding site" evidence="6">
    <location>
        <position position="485"/>
    </location>
    <ligand>
        <name>Mg(2+)</name>
        <dbReference type="ChEBI" id="CHEBI:18420"/>
    </ligand>
</feature>
<evidence type="ECO:0000259" key="7">
    <source>
        <dbReference type="PROSITE" id="PS50126"/>
    </source>
</evidence>
<dbReference type="Pfam" id="PF00575">
    <property type="entry name" value="S1"/>
    <property type="match status" value="1"/>
</dbReference>
<dbReference type="CDD" id="cd02393">
    <property type="entry name" value="KH-I_PNPase"/>
    <property type="match status" value="1"/>
</dbReference>
<gene>
    <name evidence="6 8" type="primary">pnp</name>
    <name evidence="8" type="ORF">QYB97_02935</name>
</gene>
<evidence type="ECO:0000256" key="1">
    <source>
        <dbReference type="ARBA" id="ARBA00007404"/>
    </source>
</evidence>
<evidence type="ECO:0000256" key="4">
    <source>
        <dbReference type="ARBA" id="ARBA00022695"/>
    </source>
</evidence>
<name>A0ABT8HRK8_9BACL</name>
<reference evidence="8" key="1">
    <citation type="submission" date="2023-07" db="EMBL/GenBank/DDBJ databases">
        <title>Fictibacillus sp. isolated from freshwater pond.</title>
        <authorList>
            <person name="Kirdat K."/>
            <person name="Bhat A."/>
            <person name="Mourya A."/>
            <person name="Yadav A."/>
        </authorList>
    </citation>
    <scope>NUCLEOTIDE SEQUENCE</scope>
    <source>
        <strain evidence="8">NE201</strain>
    </source>
</reference>
<comment type="subcellular location">
    <subcellularLocation>
        <location evidence="6">Cytoplasm</location>
    </subcellularLocation>
</comment>
<dbReference type="Gene3D" id="3.30.1370.10">
    <property type="entry name" value="K Homology domain, type 1"/>
    <property type="match status" value="1"/>
</dbReference>
<dbReference type="InterPro" id="IPR012162">
    <property type="entry name" value="PNPase"/>
</dbReference>
<feature type="binding site" evidence="6">
    <location>
        <position position="491"/>
    </location>
    <ligand>
        <name>Mg(2+)</name>
        <dbReference type="ChEBI" id="CHEBI:18420"/>
    </ligand>
</feature>
<dbReference type="Pfam" id="PF03726">
    <property type="entry name" value="PNPase"/>
    <property type="match status" value="1"/>
</dbReference>
<keyword evidence="3 6" id="KW-0808">Transferase</keyword>
<keyword evidence="5 6" id="KW-0694">RNA-binding</keyword>